<keyword evidence="8 13" id="KW-0460">Magnesium</keyword>
<feature type="binding site" evidence="13">
    <location>
        <position position="71"/>
    </location>
    <ligand>
        <name>Mg(2+)</name>
        <dbReference type="ChEBI" id="CHEBI:18420"/>
    </ligand>
</feature>
<dbReference type="CDD" id="cd22354">
    <property type="entry name" value="RecU-like"/>
    <property type="match status" value="1"/>
</dbReference>
<evidence type="ECO:0000256" key="5">
    <source>
        <dbReference type="ARBA" id="ARBA00022759"/>
    </source>
</evidence>
<dbReference type="EMBL" id="LRFC01000020">
    <property type="protein sequence ID" value="KZE66789.1"/>
    <property type="molecule type" value="Genomic_DNA"/>
</dbReference>
<dbReference type="InterPro" id="IPR011856">
    <property type="entry name" value="tRNA_endonuc-like_dom_sf"/>
</dbReference>
<name>A0A163RG18_9BACL</name>
<evidence type="ECO:0000256" key="1">
    <source>
        <dbReference type="ARBA" id="ARBA00004496"/>
    </source>
</evidence>
<comment type="cofactor">
    <cofactor evidence="13">
        <name>Mg(2+)</name>
        <dbReference type="ChEBI" id="CHEBI:18420"/>
    </cofactor>
    <text evidence="13">Binds 1 Mg(2+) ion per subunit.</text>
</comment>
<dbReference type="OrthoDB" id="9783592at2"/>
<evidence type="ECO:0000313" key="15">
    <source>
        <dbReference type="Proteomes" id="UP000076567"/>
    </source>
</evidence>
<dbReference type="GO" id="GO:0008821">
    <property type="term" value="F:crossover junction DNA endonuclease activity"/>
    <property type="evidence" value="ECO:0007669"/>
    <property type="project" value="UniProtKB-EC"/>
</dbReference>
<keyword evidence="3 13" id="KW-0540">Nuclease</keyword>
<dbReference type="InterPro" id="IPR011335">
    <property type="entry name" value="Restrct_endonuc-II-like"/>
</dbReference>
<dbReference type="InterPro" id="IPR004612">
    <property type="entry name" value="Resolv_RecU"/>
</dbReference>
<keyword evidence="6 13" id="KW-0227">DNA damage</keyword>
<evidence type="ECO:0000256" key="11">
    <source>
        <dbReference type="ARBA" id="ARBA00023447"/>
    </source>
</evidence>
<sequence>MSQGNRGMAFEMMLNLINQMYANQKVALINKRPTPVKVLKSKGTKVLNGFYEAPSTVDYDGVYKGRAIAFEAKSVGIDRFDLKNLHQHQLNYLEKVENMDGISFVLIEFRSTKQIFFIPYSTIKHYVNHASKGGRKSIPLVDLEIYAYEVKRTKRSTLDYLEWVDKLLEDEVAV</sequence>
<dbReference type="SUPFAM" id="SSF52980">
    <property type="entry name" value="Restriction endonuclease-like"/>
    <property type="match status" value="1"/>
</dbReference>
<dbReference type="Proteomes" id="UP000076567">
    <property type="component" value="Unassembled WGS sequence"/>
</dbReference>
<evidence type="ECO:0000256" key="2">
    <source>
        <dbReference type="ARBA" id="ARBA00022490"/>
    </source>
</evidence>
<proteinExistence type="inferred from homology"/>
<keyword evidence="4 13" id="KW-0479">Metal-binding</keyword>
<comment type="caution">
    <text evidence="14">The sequence shown here is derived from an EMBL/GenBank/DDBJ whole genome shotgun (WGS) entry which is preliminary data.</text>
</comment>
<keyword evidence="2 13" id="KW-0963">Cytoplasm</keyword>
<accession>A0A163RG18</accession>
<dbReference type="GO" id="GO:0005737">
    <property type="term" value="C:cytoplasm"/>
    <property type="evidence" value="ECO:0007669"/>
    <property type="project" value="UniProtKB-SubCell"/>
</dbReference>
<keyword evidence="5 13" id="KW-0255">Endonuclease</keyword>
<dbReference type="GO" id="GO:0003676">
    <property type="term" value="F:nucleic acid binding"/>
    <property type="evidence" value="ECO:0007669"/>
    <property type="project" value="InterPro"/>
</dbReference>
<keyword evidence="9 13" id="KW-0233">DNA recombination</keyword>
<dbReference type="EC" id="3.1.21.10" evidence="13"/>
<evidence type="ECO:0000256" key="6">
    <source>
        <dbReference type="ARBA" id="ARBA00022763"/>
    </source>
</evidence>
<reference evidence="15" key="1">
    <citation type="submission" date="2016-01" db="EMBL/GenBank/DDBJ databases">
        <title>Draft genome of Chromobacterium sp. F49.</title>
        <authorList>
            <person name="Hong K.W."/>
        </authorList>
    </citation>
    <scope>NUCLEOTIDE SEQUENCE [LARGE SCALE GENOMIC DNA]</scope>
    <source>
        <strain evidence="15">P7IIIA</strain>
    </source>
</reference>
<evidence type="ECO:0000256" key="13">
    <source>
        <dbReference type="HAMAP-Rule" id="MF_00130"/>
    </source>
</evidence>
<dbReference type="AlphaFoldDB" id="A0A163RG18"/>
<dbReference type="Gene3D" id="3.40.1350.10">
    <property type="match status" value="1"/>
</dbReference>
<gene>
    <name evidence="13" type="primary">recU</name>
    <name evidence="14" type="ORF">AWM68_20275</name>
</gene>
<comment type="subcellular location">
    <subcellularLocation>
        <location evidence="1 13">Cytoplasm</location>
    </subcellularLocation>
</comment>
<dbReference type="RefSeq" id="WP_066240444.1">
    <property type="nucleotide sequence ID" value="NZ_LRFC01000020.1"/>
</dbReference>
<comment type="catalytic activity">
    <reaction evidence="13">
        <text>Endonucleolytic cleavage at a junction such as a reciprocal single-stranded crossover between two homologous DNA duplexes (Holliday junction).</text>
        <dbReference type="EC" id="3.1.21.10"/>
    </reaction>
</comment>
<comment type="function">
    <text evidence="13">Endonuclease that resolves Holliday junction intermediates in genetic recombination. Cleaves mobile four-strand junctions by introducing symmetrical nicks in paired strands. Promotes annealing of linear ssDNA with homologous dsDNA. Required for DNA repair, homologous recombination and chromosome segregation.</text>
</comment>
<feature type="binding site" evidence="13">
    <location>
        <position position="58"/>
    </location>
    <ligand>
        <name>Mg(2+)</name>
        <dbReference type="ChEBI" id="CHEBI:18420"/>
    </ligand>
</feature>
<feature type="site" description="Transition state stabilizer" evidence="13">
    <location>
        <position position="73"/>
    </location>
</feature>
<feature type="binding site" evidence="13">
    <location>
        <position position="56"/>
    </location>
    <ligand>
        <name>Mg(2+)</name>
        <dbReference type="ChEBI" id="CHEBI:18420"/>
    </ligand>
</feature>
<evidence type="ECO:0000256" key="4">
    <source>
        <dbReference type="ARBA" id="ARBA00022723"/>
    </source>
</evidence>
<evidence type="ECO:0000256" key="12">
    <source>
        <dbReference type="ARBA" id="ARBA00029523"/>
    </source>
</evidence>
<evidence type="ECO:0000256" key="8">
    <source>
        <dbReference type="ARBA" id="ARBA00022842"/>
    </source>
</evidence>
<evidence type="ECO:0000256" key="10">
    <source>
        <dbReference type="ARBA" id="ARBA00023204"/>
    </source>
</evidence>
<evidence type="ECO:0000256" key="9">
    <source>
        <dbReference type="ARBA" id="ARBA00023172"/>
    </source>
</evidence>
<dbReference type="GO" id="GO:0006281">
    <property type="term" value="P:DNA repair"/>
    <property type="evidence" value="ECO:0007669"/>
    <property type="project" value="UniProtKB-UniRule"/>
</dbReference>
<dbReference type="PIRSF" id="PIRSF037785">
    <property type="entry name" value="RecU"/>
    <property type="match status" value="1"/>
</dbReference>
<keyword evidence="7 13" id="KW-0378">Hydrolase</keyword>
<dbReference type="GO" id="GO:0007059">
    <property type="term" value="P:chromosome segregation"/>
    <property type="evidence" value="ECO:0007669"/>
    <property type="project" value="UniProtKB-UniRule"/>
</dbReference>
<organism evidence="14 15">
    <name type="scientific">Fictibacillus phosphorivorans</name>
    <dbReference type="NCBI Taxonomy" id="1221500"/>
    <lineage>
        <taxon>Bacteria</taxon>
        <taxon>Bacillati</taxon>
        <taxon>Bacillota</taxon>
        <taxon>Bacilli</taxon>
        <taxon>Bacillales</taxon>
        <taxon>Fictibacillaceae</taxon>
        <taxon>Fictibacillus</taxon>
    </lineage>
</organism>
<keyword evidence="15" id="KW-1185">Reference proteome</keyword>
<dbReference type="GO" id="GO:0000287">
    <property type="term" value="F:magnesium ion binding"/>
    <property type="evidence" value="ECO:0007669"/>
    <property type="project" value="UniProtKB-UniRule"/>
</dbReference>
<evidence type="ECO:0000313" key="14">
    <source>
        <dbReference type="EMBL" id="KZE66789.1"/>
    </source>
</evidence>
<dbReference type="HAMAP" id="MF_00130">
    <property type="entry name" value="RecU"/>
    <property type="match status" value="1"/>
</dbReference>
<dbReference type="Pfam" id="PF03838">
    <property type="entry name" value="RecU"/>
    <property type="match status" value="1"/>
</dbReference>
<feature type="binding site" evidence="13">
    <location>
        <position position="89"/>
    </location>
    <ligand>
        <name>Mg(2+)</name>
        <dbReference type="ChEBI" id="CHEBI:18420"/>
    </ligand>
</feature>
<comment type="similarity">
    <text evidence="11 13">Belongs to the RecU family.</text>
</comment>
<keyword evidence="10 13" id="KW-0234">DNA repair</keyword>
<evidence type="ECO:0000256" key="7">
    <source>
        <dbReference type="ARBA" id="ARBA00022801"/>
    </source>
</evidence>
<evidence type="ECO:0000256" key="3">
    <source>
        <dbReference type="ARBA" id="ARBA00022722"/>
    </source>
</evidence>
<dbReference type="GO" id="GO:0006310">
    <property type="term" value="P:DNA recombination"/>
    <property type="evidence" value="ECO:0007669"/>
    <property type="project" value="UniProtKB-UniRule"/>
</dbReference>
<protein>
    <recommendedName>
        <fullName evidence="12 13">Holliday junction resolvase RecU</fullName>
        <ecNumber evidence="13">3.1.21.10</ecNumber>
    </recommendedName>
    <alternativeName>
        <fullName evidence="13">Recombination protein U homolog</fullName>
    </alternativeName>
</protein>